<gene>
    <name evidence="3" type="ORF">NCTC13336_00249</name>
</gene>
<proteinExistence type="predicted"/>
<organism evidence="3 4">
    <name type="scientific">Kingella potus</name>
    <dbReference type="NCBI Taxonomy" id="265175"/>
    <lineage>
        <taxon>Bacteria</taxon>
        <taxon>Pseudomonadati</taxon>
        <taxon>Pseudomonadota</taxon>
        <taxon>Betaproteobacteria</taxon>
        <taxon>Neisseriales</taxon>
        <taxon>Neisseriaceae</taxon>
        <taxon>Kingella</taxon>
    </lineage>
</organism>
<dbReference type="InterPro" id="IPR013196">
    <property type="entry name" value="HTH_11"/>
</dbReference>
<dbReference type="InterPro" id="IPR036388">
    <property type="entry name" value="WH-like_DNA-bd_sf"/>
</dbReference>
<reference evidence="3 4" key="1">
    <citation type="submission" date="2018-06" db="EMBL/GenBank/DDBJ databases">
        <authorList>
            <consortium name="Pathogen Informatics"/>
            <person name="Doyle S."/>
        </authorList>
    </citation>
    <scope>NUCLEOTIDE SEQUENCE [LARGE SCALE GENOMIC DNA]</scope>
    <source>
        <strain evidence="3 4">NCTC13336</strain>
    </source>
</reference>
<protein>
    <submittedName>
        <fullName evidence="3">HTH domain</fullName>
    </submittedName>
</protein>
<accession>A0A377QYV9</accession>
<dbReference type="PANTHER" id="PTHR34580">
    <property type="match status" value="1"/>
</dbReference>
<keyword evidence="4" id="KW-1185">Reference proteome</keyword>
<dbReference type="Pfam" id="PF08279">
    <property type="entry name" value="HTH_11"/>
    <property type="match status" value="1"/>
</dbReference>
<feature type="domain" description="Helix-turn-helix type 11" evidence="1">
    <location>
        <begin position="6"/>
        <end position="59"/>
    </location>
</feature>
<dbReference type="Pfam" id="PF13280">
    <property type="entry name" value="WYL"/>
    <property type="match status" value="1"/>
</dbReference>
<dbReference type="InterPro" id="IPR026881">
    <property type="entry name" value="WYL_dom"/>
</dbReference>
<dbReference type="InterPro" id="IPR051534">
    <property type="entry name" value="CBASS_pafABC_assoc_protein"/>
</dbReference>
<name>A0A377QYV9_9NEIS</name>
<evidence type="ECO:0000313" key="3">
    <source>
        <dbReference type="EMBL" id="STR00059.1"/>
    </source>
</evidence>
<evidence type="ECO:0000259" key="1">
    <source>
        <dbReference type="Pfam" id="PF08279"/>
    </source>
</evidence>
<evidence type="ECO:0000259" key="2">
    <source>
        <dbReference type="Pfam" id="PF13280"/>
    </source>
</evidence>
<evidence type="ECO:0000313" key="4">
    <source>
        <dbReference type="Proteomes" id="UP000254293"/>
    </source>
</evidence>
<dbReference type="Proteomes" id="UP000254293">
    <property type="component" value="Unassembled WGS sequence"/>
</dbReference>
<dbReference type="SUPFAM" id="SSF46785">
    <property type="entry name" value="Winged helix' DNA-binding domain"/>
    <property type="match status" value="1"/>
</dbReference>
<dbReference type="PROSITE" id="PS52050">
    <property type="entry name" value="WYL"/>
    <property type="match status" value="1"/>
</dbReference>
<dbReference type="InterPro" id="IPR036390">
    <property type="entry name" value="WH_DNA-bd_sf"/>
</dbReference>
<dbReference type="Gene3D" id="1.10.10.10">
    <property type="entry name" value="Winged helix-like DNA-binding domain superfamily/Winged helix DNA-binding domain"/>
    <property type="match status" value="1"/>
</dbReference>
<dbReference type="OrthoDB" id="9807255at2"/>
<dbReference type="AlphaFoldDB" id="A0A377QYV9"/>
<feature type="domain" description="WYL" evidence="2">
    <location>
        <begin position="138"/>
        <end position="204"/>
    </location>
</feature>
<dbReference type="EMBL" id="UGJJ01000001">
    <property type="protein sequence ID" value="STR00059.1"/>
    <property type="molecule type" value="Genomic_DNA"/>
</dbReference>
<dbReference type="PANTHER" id="PTHR34580:SF3">
    <property type="entry name" value="PROTEIN PAFB"/>
    <property type="match status" value="1"/>
</dbReference>
<sequence>MHKAQRLLALMDLLRRQRRPASAETLAGCLNVSPRTVYRDIADLCAQGADIRGEAGLGFVLKQDFGLPPLMFDEAEIEALVFGMRWAVAHTDGETAQNARSVLAKIRAVLPEKLRESVDTQSFYPLPSCACPAAEHDALGLIRTAMRGSRMLSFDYTDLQNRRSRRTVVPLAVGWFDDSRVLAAWCLLRGDFRHFRADRMENAALDAPSAMPRTLLLRQWQQREKIDLSAFEI</sequence>
<dbReference type="RefSeq" id="WP_115307391.1">
    <property type="nucleotide sequence ID" value="NZ_CP091516.1"/>
</dbReference>